<gene>
    <name evidence="1" type="ORF">SAMN04487987_104250</name>
</gene>
<proteinExistence type="predicted"/>
<organism evidence="1 2">
    <name type="scientific">Algibacter pectinivorans</name>
    <dbReference type="NCBI Taxonomy" id="870482"/>
    <lineage>
        <taxon>Bacteria</taxon>
        <taxon>Pseudomonadati</taxon>
        <taxon>Bacteroidota</taxon>
        <taxon>Flavobacteriia</taxon>
        <taxon>Flavobacteriales</taxon>
        <taxon>Flavobacteriaceae</taxon>
        <taxon>Algibacter</taxon>
    </lineage>
</organism>
<sequence>MPRIEIKTEIEAPKEIVFDLSRSIDLHKISTKQTHEKAIAGTIGGLIGLHESVTWRAKHLGVYQSLTSKITEFNRPDVFVDEMQKGAFKSFRHEHHFNALNNGGTLMIDVFDYESPYGVFGKLADYLFLKRYMTNLLVERNRIVKEFAESEKWKAVLLTD</sequence>
<dbReference type="EMBL" id="FOMI01000004">
    <property type="protein sequence ID" value="SFD13485.1"/>
    <property type="molecule type" value="Genomic_DNA"/>
</dbReference>
<dbReference type="AlphaFoldDB" id="A0A1I1PUM5"/>
<evidence type="ECO:0000313" key="1">
    <source>
        <dbReference type="EMBL" id="SFD13485.1"/>
    </source>
</evidence>
<reference evidence="2" key="1">
    <citation type="submission" date="2016-10" db="EMBL/GenBank/DDBJ databases">
        <authorList>
            <person name="Varghese N."/>
            <person name="Submissions S."/>
        </authorList>
    </citation>
    <scope>NUCLEOTIDE SEQUENCE [LARGE SCALE GENOMIC DNA]</scope>
    <source>
        <strain evidence="2">DSM 25730</strain>
    </source>
</reference>
<accession>A0A1I1PUM5</accession>
<dbReference type="CDD" id="cd07820">
    <property type="entry name" value="SRPBCC_3"/>
    <property type="match status" value="1"/>
</dbReference>
<dbReference type="OrthoDB" id="9801773at2"/>
<dbReference type="InterPro" id="IPR023393">
    <property type="entry name" value="START-like_dom_sf"/>
</dbReference>
<dbReference type="SUPFAM" id="SSF55961">
    <property type="entry name" value="Bet v1-like"/>
    <property type="match status" value="1"/>
</dbReference>
<dbReference type="RefSeq" id="WP_092851264.1">
    <property type="nucleotide sequence ID" value="NZ_FOMI01000004.1"/>
</dbReference>
<dbReference type="Gene3D" id="3.30.530.20">
    <property type="match status" value="1"/>
</dbReference>
<name>A0A1I1PUM5_9FLAO</name>
<evidence type="ECO:0000313" key="2">
    <source>
        <dbReference type="Proteomes" id="UP000199439"/>
    </source>
</evidence>
<protein>
    <submittedName>
        <fullName evidence="1">Ligand-binding SRPBCC domain-containing protein</fullName>
    </submittedName>
</protein>
<keyword evidence="2" id="KW-1185">Reference proteome</keyword>
<dbReference type="Proteomes" id="UP000199439">
    <property type="component" value="Unassembled WGS sequence"/>
</dbReference>
<dbReference type="STRING" id="870482.SAMN04487987_104250"/>